<feature type="compositionally biased region" description="Basic and acidic residues" evidence="12">
    <location>
        <begin position="24"/>
        <end position="36"/>
    </location>
</feature>
<evidence type="ECO:0000256" key="9">
    <source>
        <dbReference type="ARBA" id="ARBA00023242"/>
    </source>
</evidence>
<dbReference type="EMBL" id="JBJQOH010000007">
    <property type="protein sequence ID" value="KAL3678966.1"/>
    <property type="molecule type" value="Genomic_DNA"/>
</dbReference>
<evidence type="ECO:0000256" key="4">
    <source>
        <dbReference type="ARBA" id="ARBA00022728"/>
    </source>
</evidence>
<dbReference type="PROSITE" id="PS50158">
    <property type="entry name" value="ZF_CCHC"/>
    <property type="match status" value="1"/>
</dbReference>
<dbReference type="Gene3D" id="4.10.60.10">
    <property type="entry name" value="Zinc finger, CCHC-type"/>
    <property type="match status" value="1"/>
</dbReference>
<comment type="subcellular location">
    <subcellularLocation>
        <location evidence="1">Nucleus</location>
    </subcellularLocation>
</comment>
<feature type="region of interest" description="Disordered" evidence="12">
    <location>
        <begin position="1"/>
        <end position="48"/>
    </location>
</feature>
<evidence type="ECO:0000256" key="11">
    <source>
        <dbReference type="PROSITE-ProRule" id="PRU00176"/>
    </source>
</evidence>
<dbReference type="GO" id="GO:0008270">
    <property type="term" value="F:zinc ion binding"/>
    <property type="evidence" value="ECO:0007669"/>
    <property type="project" value="UniProtKB-KW"/>
</dbReference>
<dbReference type="AlphaFoldDB" id="A0ABD3GJV8"/>
<feature type="region of interest" description="Disordered" evidence="12">
    <location>
        <begin position="167"/>
        <end position="233"/>
    </location>
</feature>
<dbReference type="InterPro" id="IPR034219">
    <property type="entry name" value="ZCRB1_RRM"/>
</dbReference>
<keyword evidence="2" id="KW-0507">mRNA processing</keyword>
<dbReference type="PROSITE" id="PS50102">
    <property type="entry name" value="RRM"/>
    <property type="match status" value="1"/>
</dbReference>
<dbReference type="SMART" id="SM00343">
    <property type="entry name" value="ZnF_C2HC"/>
    <property type="match status" value="1"/>
</dbReference>
<keyword evidence="16" id="KW-1185">Reference proteome</keyword>
<evidence type="ECO:0000259" key="14">
    <source>
        <dbReference type="PROSITE" id="PS50158"/>
    </source>
</evidence>
<dbReference type="SMART" id="SM00360">
    <property type="entry name" value="RRM"/>
    <property type="match status" value="1"/>
</dbReference>
<evidence type="ECO:0000256" key="2">
    <source>
        <dbReference type="ARBA" id="ARBA00022664"/>
    </source>
</evidence>
<dbReference type="InterPro" id="IPR001878">
    <property type="entry name" value="Znf_CCHC"/>
</dbReference>
<dbReference type="Proteomes" id="UP001633002">
    <property type="component" value="Unassembled WGS sequence"/>
</dbReference>
<dbReference type="GO" id="GO:0008380">
    <property type="term" value="P:RNA splicing"/>
    <property type="evidence" value="ECO:0007669"/>
    <property type="project" value="UniProtKB-KW"/>
</dbReference>
<dbReference type="GO" id="GO:0006397">
    <property type="term" value="P:mRNA processing"/>
    <property type="evidence" value="ECO:0007669"/>
    <property type="project" value="UniProtKB-KW"/>
</dbReference>
<organism evidence="15 16">
    <name type="scientific">Riccia sorocarpa</name>
    <dbReference type="NCBI Taxonomy" id="122646"/>
    <lineage>
        <taxon>Eukaryota</taxon>
        <taxon>Viridiplantae</taxon>
        <taxon>Streptophyta</taxon>
        <taxon>Embryophyta</taxon>
        <taxon>Marchantiophyta</taxon>
        <taxon>Marchantiopsida</taxon>
        <taxon>Marchantiidae</taxon>
        <taxon>Marchantiales</taxon>
        <taxon>Ricciaceae</taxon>
        <taxon>Riccia</taxon>
    </lineage>
</organism>
<name>A0ABD3GJV8_9MARC</name>
<evidence type="ECO:0000256" key="7">
    <source>
        <dbReference type="ARBA" id="ARBA00022884"/>
    </source>
</evidence>
<dbReference type="SUPFAM" id="SSF54928">
    <property type="entry name" value="RNA-binding domain, RBD"/>
    <property type="match status" value="1"/>
</dbReference>
<dbReference type="GO" id="GO:0005681">
    <property type="term" value="C:spliceosomal complex"/>
    <property type="evidence" value="ECO:0007669"/>
    <property type="project" value="UniProtKB-KW"/>
</dbReference>
<evidence type="ECO:0000313" key="16">
    <source>
        <dbReference type="Proteomes" id="UP001633002"/>
    </source>
</evidence>
<dbReference type="PANTHER" id="PTHR46259">
    <property type="entry name" value="ZINC FINGER CCHC-TYPE AND RNA-BINDING MOTIF-CONTAINING PROTEIN 1"/>
    <property type="match status" value="1"/>
</dbReference>
<accession>A0ABD3GJV8</accession>
<reference evidence="15 16" key="1">
    <citation type="submission" date="2024-09" db="EMBL/GenBank/DDBJ databases">
        <title>Chromosome-scale assembly of Riccia sorocarpa.</title>
        <authorList>
            <person name="Paukszto L."/>
        </authorList>
    </citation>
    <scope>NUCLEOTIDE SEQUENCE [LARGE SCALE GENOMIC DNA]</scope>
    <source>
        <strain evidence="15">LP-2024</strain>
        <tissue evidence="15">Aerial parts of the thallus</tissue>
    </source>
</reference>
<evidence type="ECO:0000256" key="3">
    <source>
        <dbReference type="ARBA" id="ARBA00022723"/>
    </source>
</evidence>
<evidence type="ECO:0000313" key="15">
    <source>
        <dbReference type="EMBL" id="KAL3678966.1"/>
    </source>
</evidence>
<keyword evidence="8" id="KW-0508">mRNA splicing</keyword>
<keyword evidence="3" id="KW-0479">Metal-binding</keyword>
<protein>
    <submittedName>
        <fullName evidence="15">Uncharacterized protein</fullName>
    </submittedName>
</protein>
<dbReference type="InterPro" id="IPR044598">
    <property type="entry name" value="ZCRB1"/>
</dbReference>
<dbReference type="GO" id="GO:0003723">
    <property type="term" value="F:RNA binding"/>
    <property type="evidence" value="ECO:0007669"/>
    <property type="project" value="UniProtKB-UniRule"/>
</dbReference>
<sequence>MSFGSRGRPGWYSSGDEEEDDDDGRTPQSRDGEQKKGPSGSGGLVPSKSTVYVSNLDYTLTNNDIHTIFSTCGKIGKVTVMKDKQTRQSKGVAFIMYTNREDAQNAVNVMNAKILNKRTIKVSIAADNGRAREFIRRRIYKDKSRCYECGDEGHLSYECPKNQLGVRERPVSKKRRKGQYPEDGGSAKQVAEESEEEVDETQFEDDDWASVVAPRGTPLGTEPSERNKGAQPSRGLKVRSFLGLHACVLFLFVNPTKRSHFKMCTAYGSFNSEPVISLRDPRKDQATSVMRAMTMHKLKRSHPLLTRKVHSGLTPGGG</sequence>
<comment type="caution">
    <text evidence="15">The sequence shown here is derived from an EMBL/GenBank/DDBJ whole genome shotgun (WGS) entry which is preliminary data.</text>
</comment>
<evidence type="ECO:0000256" key="1">
    <source>
        <dbReference type="ARBA" id="ARBA00004123"/>
    </source>
</evidence>
<dbReference type="InterPro" id="IPR000504">
    <property type="entry name" value="RRM_dom"/>
</dbReference>
<keyword evidence="7 11" id="KW-0694">RNA-binding</keyword>
<evidence type="ECO:0000256" key="5">
    <source>
        <dbReference type="ARBA" id="ARBA00022771"/>
    </source>
</evidence>
<dbReference type="FunFam" id="4.10.60.10:FF:000009">
    <property type="entry name" value="Zinc finger CCHC-type and RNA-binding motif-containing protein 1"/>
    <property type="match status" value="1"/>
</dbReference>
<keyword evidence="4" id="KW-0747">Spliceosome</keyword>
<dbReference type="CDD" id="cd12393">
    <property type="entry name" value="RRM_ZCRB1"/>
    <property type="match status" value="1"/>
</dbReference>
<dbReference type="Pfam" id="PF00098">
    <property type="entry name" value="zf-CCHC"/>
    <property type="match status" value="1"/>
</dbReference>
<evidence type="ECO:0000259" key="13">
    <source>
        <dbReference type="PROSITE" id="PS50102"/>
    </source>
</evidence>
<dbReference type="InterPro" id="IPR012677">
    <property type="entry name" value="Nucleotide-bd_a/b_plait_sf"/>
</dbReference>
<keyword evidence="9" id="KW-0539">Nucleus</keyword>
<dbReference type="InterPro" id="IPR035979">
    <property type="entry name" value="RBD_domain_sf"/>
</dbReference>
<feature type="domain" description="CCHC-type" evidence="14">
    <location>
        <begin position="145"/>
        <end position="161"/>
    </location>
</feature>
<feature type="domain" description="RRM" evidence="13">
    <location>
        <begin position="49"/>
        <end position="127"/>
    </location>
</feature>
<keyword evidence="6" id="KW-0862">Zinc</keyword>
<feature type="compositionally biased region" description="Acidic residues" evidence="12">
    <location>
        <begin position="192"/>
        <end position="208"/>
    </location>
</feature>
<dbReference type="SUPFAM" id="SSF57756">
    <property type="entry name" value="Retrovirus zinc finger-like domains"/>
    <property type="match status" value="1"/>
</dbReference>
<dbReference type="Pfam" id="PF00076">
    <property type="entry name" value="RRM_1"/>
    <property type="match status" value="1"/>
</dbReference>
<proteinExistence type="predicted"/>
<evidence type="ECO:0000256" key="10">
    <source>
        <dbReference type="PROSITE-ProRule" id="PRU00047"/>
    </source>
</evidence>
<evidence type="ECO:0000256" key="6">
    <source>
        <dbReference type="ARBA" id="ARBA00022833"/>
    </source>
</evidence>
<dbReference type="PANTHER" id="PTHR46259:SF1">
    <property type="entry name" value="ZINC FINGER CCHC-TYPE AND RNA-BINDING MOTIF-CONTAINING PROTEIN 1"/>
    <property type="match status" value="1"/>
</dbReference>
<dbReference type="InterPro" id="IPR036875">
    <property type="entry name" value="Znf_CCHC_sf"/>
</dbReference>
<evidence type="ECO:0000256" key="8">
    <source>
        <dbReference type="ARBA" id="ARBA00023187"/>
    </source>
</evidence>
<evidence type="ECO:0000256" key="12">
    <source>
        <dbReference type="SAM" id="MobiDB-lite"/>
    </source>
</evidence>
<keyword evidence="5 10" id="KW-0863">Zinc-finger</keyword>
<gene>
    <name evidence="15" type="ORF">R1sor_021922</name>
</gene>
<dbReference type="Gene3D" id="3.30.70.330">
    <property type="match status" value="1"/>
</dbReference>